<feature type="compositionally biased region" description="Polar residues" evidence="1">
    <location>
        <begin position="1"/>
        <end position="21"/>
    </location>
</feature>
<gene>
    <name evidence="2" type="ORF">LWI29_004343</name>
</gene>
<feature type="compositionally biased region" description="Polar residues" evidence="1">
    <location>
        <begin position="193"/>
        <end position="203"/>
    </location>
</feature>
<feature type="compositionally biased region" description="Low complexity" evidence="1">
    <location>
        <begin position="117"/>
        <end position="129"/>
    </location>
</feature>
<feature type="compositionally biased region" description="Basic residues" evidence="1">
    <location>
        <begin position="148"/>
        <end position="168"/>
    </location>
</feature>
<dbReference type="EMBL" id="JAUESC010000387">
    <property type="protein sequence ID" value="KAK0573207.1"/>
    <property type="molecule type" value="Genomic_DNA"/>
</dbReference>
<evidence type="ECO:0000256" key="1">
    <source>
        <dbReference type="SAM" id="MobiDB-lite"/>
    </source>
</evidence>
<organism evidence="2 3">
    <name type="scientific">Acer saccharum</name>
    <name type="common">Sugar maple</name>
    <dbReference type="NCBI Taxonomy" id="4024"/>
    <lineage>
        <taxon>Eukaryota</taxon>
        <taxon>Viridiplantae</taxon>
        <taxon>Streptophyta</taxon>
        <taxon>Embryophyta</taxon>
        <taxon>Tracheophyta</taxon>
        <taxon>Spermatophyta</taxon>
        <taxon>Magnoliopsida</taxon>
        <taxon>eudicotyledons</taxon>
        <taxon>Gunneridae</taxon>
        <taxon>Pentapetalae</taxon>
        <taxon>rosids</taxon>
        <taxon>malvids</taxon>
        <taxon>Sapindales</taxon>
        <taxon>Sapindaceae</taxon>
        <taxon>Hippocastanoideae</taxon>
        <taxon>Acereae</taxon>
        <taxon>Acer</taxon>
    </lineage>
</organism>
<feature type="compositionally biased region" description="Polar residues" evidence="1">
    <location>
        <begin position="66"/>
        <end position="83"/>
    </location>
</feature>
<comment type="caution">
    <text evidence="2">The sequence shown here is derived from an EMBL/GenBank/DDBJ whole genome shotgun (WGS) entry which is preliminary data.</text>
</comment>
<proteinExistence type="predicted"/>
<dbReference type="InterPro" id="IPR038765">
    <property type="entry name" value="Papain-like_cys_pep_sf"/>
</dbReference>
<dbReference type="AlphaFoldDB" id="A0AA39VBR7"/>
<reference evidence="2" key="2">
    <citation type="submission" date="2023-06" db="EMBL/GenBank/DDBJ databases">
        <authorList>
            <person name="Swenson N.G."/>
            <person name="Wegrzyn J.L."/>
            <person name="Mcevoy S.L."/>
        </authorList>
    </citation>
    <scope>NUCLEOTIDE SEQUENCE</scope>
    <source>
        <strain evidence="2">NS2018</strain>
        <tissue evidence="2">Leaf</tissue>
    </source>
</reference>
<feature type="region of interest" description="Disordered" evidence="1">
    <location>
        <begin position="1"/>
        <end position="30"/>
    </location>
</feature>
<evidence type="ECO:0000313" key="3">
    <source>
        <dbReference type="Proteomes" id="UP001168877"/>
    </source>
</evidence>
<protein>
    <submittedName>
        <fullName evidence="2">Uncharacterized protein</fullName>
    </submittedName>
</protein>
<dbReference type="Gene3D" id="3.40.395.10">
    <property type="entry name" value="Adenoviral Proteinase, Chain A"/>
    <property type="match status" value="1"/>
</dbReference>
<dbReference type="Proteomes" id="UP001168877">
    <property type="component" value="Unassembled WGS sequence"/>
</dbReference>
<dbReference type="SUPFAM" id="SSF54001">
    <property type="entry name" value="Cysteine proteinases"/>
    <property type="match status" value="1"/>
</dbReference>
<evidence type="ECO:0000313" key="2">
    <source>
        <dbReference type="EMBL" id="KAK0573207.1"/>
    </source>
</evidence>
<feature type="region of interest" description="Disordered" evidence="1">
    <location>
        <begin position="50"/>
        <end position="207"/>
    </location>
</feature>
<reference evidence="2" key="1">
    <citation type="journal article" date="2022" name="Plant J.">
        <title>Strategies of tolerance reflected in two North American maple genomes.</title>
        <authorList>
            <person name="McEvoy S.L."/>
            <person name="Sezen U.U."/>
            <person name="Trouern-Trend A."/>
            <person name="McMahon S.M."/>
            <person name="Schaberg P.G."/>
            <person name="Yang J."/>
            <person name="Wegrzyn J.L."/>
            <person name="Swenson N.G."/>
        </authorList>
    </citation>
    <scope>NUCLEOTIDE SEQUENCE</scope>
    <source>
        <strain evidence="2">NS2018</strain>
    </source>
</reference>
<accession>A0AA39VBR7</accession>
<name>A0AA39VBR7_ACESA</name>
<sequence length="505" mass="56556">MLLAAQNTESCPVSDEGNLQINGEDEDIPKEDESLLALVLWQDPSSQYLPRPVAVTQSGHDDPSEDQTCATLLASQNTQSSPVSDEGGSEKKGEDEDIPDASKVSSTAVQSPPSHPVSPSHSHSHPSVVIKSDSDVEIPTGSPPAPLPRKRGEKHTGRKTPCRLRRLSRIVSPTLRVDENSSEQMSGPAPCSSGEQSSCASTNQRKRRLSAIISQPLPNWEPPVIEVHTDDIRASTQQVLDETALARQRQRELWVRNPYSNPLGRGNLSTGPSEEAYAHFKRDSKLLYRNVGLEVMQTQDFFISLEDNDSHLLDTHVDAYLNLLNKMRGSKTSPYKFKDRMGIVDCNFFDELAKVWAGWQPNLHGRLVQPFSVKDFVIRPEWKQYCDGRRPTGAVHGIPVTRWWSPVRLKTATGLSALLIFCYGRSRFFSERGRTYDSTPMKARRMDEKQVPRQISSKSNGVFVLLMIRSLLRGLKCVKTAERDIKSHRQDIAYEIFTNSLPEEC</sequence>
<keyword evidence="3" id="KW-1185">Reference proteome</keyword>